<organism evidence="2 3">
    <name type="scientific">Cellulophaga baltica</name>
    <dbReference type="NCBI Taxonomy" id="76594"/>
    <lineage>
        <taxon>Bacteria</taxon>
        <taxon>Pseudomonadati</taxon>
        <taxon>Bacteroidota</taxon>
        <taxon>Flavobacteriia</taxon>
        <taxon>Flavobacteriales</taxon>
        <taxon>Flavobacteriaceae</taxon>
        <taxon>Cellulophaga</taxon>
    </lineage>
</organism>
<dbReference type="PROSITE" id="PS51257">
    <property type="entry name" value="PROKAR_LIPOPROTEIN"/>
    <property type="match status" value="1"/>
</dbReference>
<reference evidence="3" key="1">
    <citation type="submission" date="2016-10" db="EMBL/GenBank/DDBJ databases">
        <authorList>
            <person name="Varghese N."/>
            <person name="Submissions S."/>
        </authorList>
    </citation>
    <scope>NUCLEOTIDE SEQUENCE [LARGE SCALE GENOMIC DNA]</scope>
    <source>
        <strain evidence="3">DSM 24729</strain>
    </source>
</reference>
<evidence type="ECO:0000313" key="3">
    <source>
        <dbReference type="Proteomes" id="UP000182114"/>
    </source>
</evidence>
<accession>A0A1G7GET2</accession>
<protein>
    <recommendedName>
        <fullName evidence="4">Lipoprotein</fullName>
    </recommendedName>
</protein>
<evidence type="ECO:0000313" key="2">
    <source>
        <dbReference type="EMBL" id="SDE86634.1"/>
    </source>
</evidence>
<feature type="signal peptide" evidence="1">
    <location>
        <begin position="1"/>
        <end position="23"/>
    </location>
</feature>
<dbReference type="AlphaFoldDB" id="A0A1G7GET2"/>
<evidence type="ECO:0008006" key="4">
    <source>
        <dbReference type="Google" id="ProtNLM"/>
    </source>
</evidence>
<evidence type="ECO:0000256" key="1">
    <source>
        <dbReference type="SAM" id="SignalP"/>
    </source>
</evidence>
<keyword evidence="1" id="KW-0732">Signal</keyword>
<feature type="chain" id="PRO_5010172246" description="Lipoprotein" evidence="1">
    <location>
        <begin position="24"/>
        <end position="205"/>
    </location>
</feature>
<dbReference type="eggNOG" id="ENOG50335PP">
    <property type="taxonomic scope" value="Bacteria"/>
</dbReference>
<dbReference type="RefSeq" id="WP_074538162.1">
    <property type="nucleotide sequence ID" value="NZ_FNBD01000004.1"/>
</dbReference>
<gene>
    <name evidence="2" type="ORF">SAMN04487992_104333</name>
</gene>
<name>A0A1G7GET2_9FLAO</name>
<proteinExistence type="predicted"/>
<dbReference type="EMBL" id="FNBD01000004">
    <property type="protein sequence ID" value="SDE86634.1"/>
    <property type="molecule type" value="Genomic_DNA"/>
</dbReference>
<sequence>MKKFYILSLFSLILVFGSCKETADKSTTNSPTENTTTEEVSYSDAQVVLSNPAGEEIGGFSLSPMTIYSGNTKYTSKDKSEKHKYYTHGDLAFEVKFKSDGFKLRDKNSALLWKIKMYPDKIKISDNEENTNAFEIKRYEEKIKIKQNDDELYTVALEDATISANDTVLYKLSANQESYAYAIMALKEIPEQQRIFILAEVLAQL</sequence>
<dbReference type="Proteomes" id="UP000182114">
    <property type="component" value="Unassembled WGS sequence"/>
</dbReference>
<keyword evidence="3" id="KW-1185">Reference proteome</keyword>